<reference evidence="1" key="1">
    <citation type="journal article" date="2019" name="MBio">
        <title>Virus Genomes from Deep Sea Sediments Expand the Ocean Megavirome and Support Independent Origins of Viral Gigantism.</title>
        <authorList>
            <person name="Backstrom D."/>
            <person name="Yutin N."/>
            <person name="Jorgensen S.L."/>
            <person name="Dharamshi J."/>
            <person name="Homa F."/>
            <person name="Zaremba-Niedwiedzka K."/>
            <person name="Spang A."/>
            <person name="Wolf Y.I."/>
            <person name="Koonin E.V."/>
            <person name="Ettema T.J."/>
        </authorList>
    </citation>
    <scope>NUCLEOTIDE SEQUENCE</scope>
</reference>
<gene>
    <name evidence="1" type="ORF">LCMAC202_03770</name>
</gene>
<name>A0A481YYV5_9VIRU</name>
<dbReference type="EMBL" id="MK500373">
    <property type="protein sequence ID" value="QBK88015.1"/>
    <property type="molecule type" value="Genomic_DNA"/>
</dbReference>
<accession>A0A481YYV5</accession>
<evidence type="ECO:0000313" key="1">
    <source>
        <dbReference type="EMBL" id="QBK88015.1"/>
    </source>
</evidence>
<sequence>MKIGEHEYDLDLAQRILLSKTMTMTSMGEYVYFLAFPKEGEHEFSNSVKINEMEDKEEIYSKIKEYLEVNPHKWIQFDGCCFH</sequence>
<proteinExistence type="predicted"/>
<protein>
    <submittedName>
        <fullName evidence="1">Uncharacterized protein</fullName>
    </submittedName>
</protein>
<organism evidence="1">
    <name type="scientific">Marseillevirus LCMAC202</name>
    <dbReference type="NCBI Taxonomy" id="2506606"/>
    <lineage>
        <taxon>Viruses</taxon>
        <taxon>Varidnaviria</taxon>
        <taxon>Bamfordvirae</taxon>
        <taxon>Nucleocytoviricota</taxon>
        <taxon>Megaviricetes</taxon>
        <taxon>Pimascovirales</taxon>
        <taxon>Pimascovirales incertae sedis</taxon>
        <taxon>Marseilleviridae</taxon>
    </lineage>
</organism>